<dbReference type="PROSITE" id="PS50144">
    <property type="entry name" value="MATH"/>
    <property type="match status" value="1"/>
</dbReference>
<evidence type="ECO:0000259" key="1">
    <source>
        <dbReference type="PROSITE" id="PS50144"/>
    </source>
</evidence>
<name>A0A433QRQ8_9FUNG</name>
<proteinExistence type="predicted"/>
<protein>
    <recommendedName>
        <fullName evidence="1">MATH domain-containing protein</fullName>
    </recommendedName>
</protein>
<sequence length="188" mass="22134">MPVEVRSITFEWKLDGFRKLKPQKYTSDYFWTSERHPWCLAFYPFGYSESTSSKYVSLFLHAVYNDTFKQIYFARKEVTFEVSVHVGDVAVGPYRIYHDFVAQERNIGWPEFRLRSKLINAAKTDEAPILLKVLIQIPNVAMYPSLHKVCVAYIGDHFREVRETGAMANVEWTDDDWKDYVELAKEIK</sequence>
<dbReference type="InterPro" id="IPR002083">
    <property type="entry name" value="MATH/TRAF_dom"/>
</dbReference>
<gene>
    <name evidence="2" type="ORF">BC938DRAFT_475365</name>
</gene>
<dbReference type="Gene3D" id="2.60.210.10">
    <property type="entry name" value="Apoptosis, Tumor Necrosis Factor Receptor Associated Protein 2, Chain A"/>
    <property type="match status" value="1"/>
</dbReference>
<organism evidence="2 3">
    <name type="scientific">Jimgerdemannia flammicorona</name>
    <dbReference type="NCBI Taxonomy" id="994334"/>
    <lineage>
        <taxon>Eukaryota</taxon>
        <taxon>Fungi</taxon>
        <taxon>Fungi incertae sedis</taxon>
        <taxon>Mucoromycota</taxon>
        <taxon>Mucoromycotina</taxon>
        <taxon>Endogonomycetes</taxon>
        <taxon>Endogonales</taxon>
        <taxon>Endogonaceae</taxon>
        <taxon>Jimgerdemannia</taxon>
    </lineage>
</organism>
<reference evidence="2 3" key="1">
    <citation type="journal article" date="2018" name="New Phytol.">
        <title>Phylogenomics of Endogonaceae and evolution of mycorrhizas within Mucoromycota.</title>
        <authorList>
            <person name="Chang Y."/>
            <person name="Desiro A."/>
            <person name="Na H."/>
            <person name="Sandor L."/>
            <person name="Lipzen A."/>
            <person name="Clum A."/>
            <person name="Barry K."/>
            <person name="Grigoriev I.V."/>
            <person name="Martin F.M."/>
            <person name="Stajich J.E."/>
            <person name="Smith M.E."/>
            <person name="Bonito G."/>
            <person name="Spatafora J.W."/>
        </authorList>
    </citation>
    <scope>NUCLEOTIDE SEQUENCE [LARGE SCALE GENOMIC DNA]</scope>
    <source>
        <strain evidence="2 3">AD002</strain>
    </source>
</reference>
<dbReference type="SUPFAM" id="SSF49599">
    <property type="entry name" value="TRAF domain-like"/>
    <property type="match status" value="1"/>
</dbReference>
<dbReference type="EMBL" id="RBNJ01002044">
    <property type="protein sequence ID" value="RUS32448.1"/>
    <property type="molecule type" value="Genomic_DNA"/>
</dbReference>
<dbReference type="CDD" id="cd00121">
    <property type="entry name" value="MATH"/>
    <property type="match status" value="1"/>
</dbReference>
<keyword evidence="3" id="KW-1185">Reference proteome</keyword>
<evidence type="ECO:0000313" key="2">
    <source>
        <dbReference type="EMBL" id="RUS32448.1"/>
    </source>
</evidence>
<feature type="domain" description="MATH" evidence="1">
    <location>
        <begin position="7"/>
        <end position="133"/>
    </location>
</feature>
<dbReference type="AlphaFoldDB" id="A0A433QRQ8"/>
<dbReference type="Pfam" id="PF22486">
    <property type="entry name" value="MATH_2"/>
    <property type="match status" value="1"/>
</dbReference>
<comment type="caution">
    <text evidence="2">The sequence shown here is derived from an EMBL/GenBank/DDBJ whole genome shotgun (WGS) entry which is preliminary data.</text>
</comment>
<accession>A0A433QRQ8</accession>
<dbReference type="Proteomes" id="UP000274822">
    <property type="component" value="Unassembled WGS sequence"/>
</dbReference>
<dbReference type="InterPro" id="IPR008974">
    <property type="entry name" value="TRAF-like"/>
</dbReference>
<evidence type="ECO:0000313" key="3">
    <source>
        <dbReference type="Proteomes" id="UP000274822"/>
    </source>
</evidence>